<gene>
    <name evidence="1" type="ORF">BDP27DRAFT_1453289</name>
    <name evidence="2" type="ORF">BDP27DRAFT_1453291</name>
</gene>
<dbReference type="AlphaFoldDB" id="A0A9P5P8W0"/>
<name>A0A9P5P8W0_9AGAR</name>
<evidence type="ECO:0000313" key="1">
    <source>
        <dbReference type="EMBL" id="KAF9059434.1"/>
    </source>
</evidence>
<sequence length="175" mass="19634">MEKAIITPPNRARERPCRRQHFFASAALLLACGYTSAFTAFNFQLNTLVKVPINSPTNSRNIGIWQSNIMPSPLVYSLKESDRFVPIWPGNVDGLEVVLGDILLDKGIIRAAVNVPTRVLDAYRDGSQIWLLDFVWNCRLTLASRKLLVAIASRFIRYKLKNRACTTLAALSQSI</sequence>
<keyword evidence="3" id="KW-1185">Reference proteome</keyword>
<reference evidence="2" key="1">
    <citation type="submission" date="2020-11" db="EMBL/GenBank/DDBJ databases">
        <authorList>
            <consortium name="DOE Joint Genome Institute"/>
            <person name="Ahrendt S."/>
            <person name="Riley R."/>
            <person name="Andreopoulos W."/>
            <person name="Labutti K."/>
            <person name="Pangilinan J."/>
            <person name="Ruiz-Duenas F.J."/>
            <person name="Barrasa J.M."/>
            <person name="Sanchez-Garcia M."/>
            <person name="Camarero S."/>
            <person name="Miyauchi S."/>
            <person name="Serrano A."/>
            <person name="Linde D."/>
            <person name="Babiker R."/>
            <person name="Drula E."/>
            <person name="Ayuso-Fernandez I."/>
            <person name="Pacheco R."/>
            <person name="Padilla G."/>
            <person name="Ferreira P."/>
            <person name="Barriuso J."/>
            <person name="Kellner H."/>
            <person name="Castanera R."/>
            <person name="Alfaro M."/>
            <person name="Ramirez L."/>
            <person name="Pisabarro A.G."/>
            <person name="Kuo A."/>
            <person name="Tritt A."/>
            <person name="Lipzen A."/>
            <person name="He G."/>
            <person name="Yan M."/>
            <person name="Ng V."/>
            <person name="Cullen D."/>
            <person name="Martin F."/>
            <person name="Rosso M.-N."/>
            <person name="Henrissat B."/>
            <person name="Hibbett D."/>
            <person name="Martinez A.T."/>
            <person name="Grigoriev I.V."/>
        </authorList>
    </citation>
    <scope>NUCLEOTIDE SEQUENCE</scope>
    <source>
        <strain evidence="2">AH 40177</strain>
    </source>
</reference>
<protein>
    <submittedName>
        <fullName evidence="2">Uncharacterized protein</fullName>
    </submittedName>
</protein>
<evidence type="ECO:0000313" key="3">
    <source>
        <dbReference type="Proteomes" id="UP000772434"/>
    </source>
</evidence>
<dbReference type="PROSITE" id="PS51257">
    <property type="entry name" value="PROKAR_LIPOPROTEIN"/>
    <property type="match status" value="1"/>
</dbReference>
<dbReference type="OrthoDB" id="10258955at2759"/>
<comment type="caution">
    <text evidence="2">The sequence shown here is derived from an EMBL/GenBank/DDBJ whole genome shotgun (WGS) entry which is preliminary data.</text>
</comment>
<dbReference type="Proteomes" id="UP000772434">
    <property type="component" value="Unassembled WGS sequence"/>
</dbReference>
<dbReference type="EMBL" id="JADNRY010000301">
    <property type="protein sequence ID" value="KAF9059434.1"/>
    <property type="molecule type" value="Genomic_DNA"/>
</dbReference>
<accession>A0A9P5P8W0</accession>
<dbReference type="EMBL" id="JADNRY010000301">
    <property type="protein sequence ID" value="KAF9059438.1"/>
    <property type="molecule type" value="Genomic_DNA"/>
</dbReference>
<evidence type="ECO:0000313" key="2">
    <source>
        <dbReference type="EMBL" id="KAF9059438.1"/>
    </source>
</evidence>
<proteinExistence type="predicted"/>
<organism evidence="2 3">
    <name type="scientific">Rhodocollybia butyracea</name>
    <dbReference type="NCBI Taxonomy" id="206335"/>
    <lineage>
        <taxon>Eukaryota</taxon>
        <taxon>Fungi</taxon>
        <taxon>Dikarya</taxon>
        <taxon>Basidiomycota</taxon>
        <taxon>Agaricomycotina</taxon>
        <taxon>Agaricomycetes</taxon>
        <taxon>Agaricomycetidae</taxon>
        <taxon>Agaricales</taxon>
        <taxon>Marasmiineae</taxon>
        <taxon>Omphalotaceae</taxon>
        <taxon>Rhodocollybia</taxon>
    </lineage>
</organism>